<feature type="region of interest" description="Disordered" evidence="1">
    <location>
        <begin position="181"/>
        <end position="229"/>
    </location>
</feature>
<sequence>MMCCPASEANCERNFSNLKRKLGPFRANLDNGKLLNELQIDAITKIKVCDIQKQEISQINGAGVGAGRQQIGAGVEEQPIGVGAGEQPIGAEAGEQPIGVGAGRQQIGAGAGEQPIRVGAGEQPIGVGAGRQQIGAGAGEQPIRVGAGEQPIGAEAGEQPIRVGAGELPIGVGVRGQSVDGVGRGAITGVSGERQKSVKRSRGKRSSKQVHINDQTSPEKNLPIIQQPI</sequence>
<organism evidence="2 3">
    <name type="scientific">Streblomastix strix</name>
    <dbReference type="NCBI Taxonomy" id="222440"/>
    <lineage>
        <taxon>Eukaryota</taxon>
        <taxon>Metamonada</taxon>
        <taxon>Preaxostyla</taxon>
        <taxon>Oxymonadida</taxon>
        <taxon>Streblomastigidae</taxon>
        <taxon>Streblomastix</taxon>
    </lineage>
</organism>
<name>A0A5J4VGH8_9EUKA</name>
<dbReference type="Proteomes" id="UP000324800">
    <property type="component" value="Unassembled WGS sequence"/>
</dbReference>
<proteinExistence type="predicted"/>
<reference evidence="2 3" key="1">
    <citation type="submission" date="2019-03" db="EMBL/GenBank/DDBJ databases">
        <title>Single cell metagenomics reveals metabolic interactions within the superorganism composed of flagellate Streblomastix strix and complex community of Bacteroidetes bacteria on its surface.</title>
        <authorList>
            <person name="Treitli S.C."/>
            <person name="Kolisko M."/>
            <person name="Husnik F."/>
            <person name="Keeling P."/>
            <person name="Hampl V."/>
        </authorList>
    </citation>
    <scope>NUCLEOTIDE SEQUENCE [LARGE SCALE GENOMIC DNA]</scope>
    <source>
        <strain evidence="2">ST1C</strain>
    </source>
</reference>
<dbReference type="EMBL" id="SNRW01007217">
    <property type="protein sequence ID" value="KAA6381620.1"/>
    <property type="molecule type" value="Genomic_DNA"/>
</dbReference>
<evidence type="ECO:0000256" key="1">
    <source>
        <dbReference type="SAM" id="MobiDB-lite"/>
    </source>
</evidence>
<dbReference type="AlphaFoldDB" id="A0A5J4VGH8"/>
<feature type="compositionally biased region" description="Basic residues" evidence="1">
    <location>
        <begin position="197"/>
        <end position="208"/>
    </location>
</feature>
<gene>
    <name evidence="2" type="ORF">EZS28_022851</name>
</gene>
<protein>
    <submittedName>
        <fullName evidence="2">Uncharacterized protein</fullName>
    </submittedName>
</protein>
<evidence type="ECO:0000313" key="3">
    <source>
        <dbReference type="Proteomes" id="UP000324800"/>
    </source>
</evidence>
<accession>A0A5J4VGH8</accession>
<evidence type="ECO:0000313" key="2">
    <source>
        <dbReference type="EMBL" id="KAA6381620.1"/>
    </source>
</evidence>
<comment type="caution">
    <text evidence="2">The sequence shown here is derived from an EMBL/GenBank/DDBJ whole genome shotgun (WGS) entry which is preliminary data.</text>
</comment>